<name>A0ABR7IXU4_9FLAO</name>
<keyword evidence="1" id="KW-0472">Membrane</keyword>
<feature type="transmembrane region" description="Helical" evidence="1">
    <location>
        <begin position="101"/>
        <end position="120"/>
    </location>
</feature>
<dbReference type="RefSeq" id="WP_166126149.1">
    <property type="nucleotide sequence ID" value="NZ_JAANOQ010000003.1"/>
</dbReference>
<organism evidence="2 3">
    <name type="scientific">Flavobacterium bernardetii</name>
    <dbReference type="NCBI Taxonomy" id="2813823"/>
    <lineage>
        <taxon>Bacteria</taxon>
        <taxon>Pseudomonadati</taxon>
        <taxon>Bacteroidota</taxon>
        <taxon>Flavobacteriia</taxon>
        <taxon>Flavobacteriales</taxon>
        <taxon>Flavobacteriaceae</taxon>
        <taxon>Flavobacterium</taxon>
    </lineage>
</organism>
<reference evidence="2 3" key="1">
    <citation type="submission" date="2020-08" db="EMBL/GenBank/DDBJ databases">
        <title>Description of novel Flavobacterium F-408 isolate.</title>
        <authorList>
            <person name="Saticioglu I.B."/>
            <person name="Duman M."/>
            <person name="Altun S."/>
        </authorList>
    </citation>
    <scope>NUCLEOTIDE SEQUENCE [LARGE SCALE GENOMIC DNA]</scope>
    <source>
        <strain evidence="2 3">F-408</strain>
    </source>
</reference>
<proteinExistence type="predicted"/>
<comment type="caution">
    <text evidence="2">The sequence shown here is derived from an EMBL/GenBank/DDBJ whole genome shotgun (WGS) entry which is preliminary data.</text>
</comment>
<keyword evidence="1" id="KW-0812">Transmembrane</keyword>
<dbReference type="Proteomes" id="UP000605990">
    <property type="component" value="Unassembled WGS sequence"/>
</dbReference>
<dbReference type="EMBL" id="JACRUN010000002">
    <property type="protein sequence ID" value="MBC5834454.1"/>
    <property type="molecule type" value="Genomic_DNA"/>
</dbReference>
<keyword evidence="3" id="KW-1185">Reference proteome</keyword>
<feature type="transmembrane region" description="Helical" evidence="1">
    <location>
        <begin position="21"/>
        <end position="49"/>
    </location>
</feature>
<accession>A0ABR7IXU4</accession>
<keyword evidence="1" id="KW-1133">Transmembrane helix</keyword>
<sequence>MEEITNSQFDQFEKKPVNRRALLPVWIKVFCWLFMIMGVAGIACFLIGIFGGTADLSLYGFETNKPVSLLGSLIIALMSFKAFTAYSLWFEKDNAIQLGKIDAIAGIIICFISMVVIPIFVENAGVTLRLELILLLPFYYKLEAIKKAW</sequence>
<gene>
    <name evidence="2" type="ORF">H8R27_06095</name>
</gene>
<evidence type="ECO:0000256" key="1">
    <source>
        <dbReference type="SAM" id="Phobius"/>
    </source>
</evidence>
<evidence type="ECO:0000313" key="2">
    <source>
        <dbReference type="EMBL" id="MBC5834454.1"/>
    </source>
</evidence>
<evidence type="ECO:0000313" key="3">
    <source>
        <dbReference type="Proteomes" id="UP000605990"/>
    </source>
</evidence>
<feature type="transmembrane region" description="Helical" evidence="1">
    <location>
        <begin position="69"/>
        <end position="89"/>
    </location>
</feature>
<protein>
    <submittedName>
        <fullName evidence="2">Uncharacterized protein</fullName>
    </submittedName>
</protein>